<proteinExistence type="predicted"/>
<feature type="non-terminal residue" evidence="1">
    <location>
        <position position="249"/>
    </location>
</feature>
<protein>
    <submittedName>
        <fullName evidence="1">Uncharacterized protein</fullName>
    </submittedName>
</protein>
<comment type="caution">
    <text evidence="1">The sequence shown here is derived from an EMBL/GenBank/DDBJ whole genome shotgun (WGS) entry which is preliminary data.</text>
</comment>
<accession>X1JXI4</accession>
<name>X1JXI4_9ZZZZ</name>
<feature type="non-terminal residue" evidence="1">
    <location>
        <position position="1"/>
    </location>
</feature>
<dbReference type="AlphaFoldDB" id="X1JXI4"/>
<gene>
    <name evidence="1" type="ORF">S03H2_58069</name>
</gene>
<reference evidence="1" key="1">
    <citation type="journal article" date="2014" name="Front. Microbiol.">
        <title>High frequency of phylogenetically diverse reductive dehalogenase-homologous genes in deep subseafloor sedimentary metagenomes.</title>
        <authorList>
            <person name="Kawai M."/>
            <person name="Futagami T."/>
            <person name="Toyoda A."/>
            <person name="Takaki Y."/>
            <person name="Nishi S."/>
            <person name="Hori S."/>
            <person name="Arai W."/>
            <person name="Tsubouchi T."/>
            <person name="Morono Y."/>
            <person name="Uchiyama I."/>
            <person name="Ito T."/>
            <person name="Fujiyama A."/>
            <person name="Inagaki F."/>
            <person name="Takami H."/>
        </authorList>
    </citation>
    <scope>NUCLEOTIDE SEQUENCE</scope>
    <source>
        <strain evidence="1">Expedition CK06-06</strain>
    </source>
</reference>
<dbReference type="EMBL" id="BARU01037242">
    <property type="protein sequence ID" value="GAH86090.1"/>
    <property type="molecule type" value="Genomic_DNA"/>
</dbReference>
<organism evidence="1">
    <name type="scientific">marine sediment metagenome</name>
    <dbReference type="NCBI Taxonomy" id="412755"/>
    <lineage>
        <taxon>unclassified sequences</taxon>
        <taxon>metagenomes</taxon>
        <taxon>ecological metagenomes</taxon>
    </lineage>
</organism>
<evidence type="ECO:0000313" key="1">
    <source>
        <dbReference type="EMBL" id="GAH86090.1"/>
    </source>
</evidence>
<sequence length="249" mass="25863">FVKGSVNVHSSTGFVNITAAIGTVNVSGDVNIDDQLIVDRNMGIGTTNPFSLLHLYENNVEIDSGLIIEQDDTGDAVLQLLLTGTQCWVVGIDNSDSDKFKIAHSHDLNSDVDLTIDITGQVGIGTTSPASQLNVLETTAATNTVQNTVIVEATSSGTPASGFGTSVLFQAEDDSNGATTPIGAIGGVWISAAAGTKHGGLIFGTRDGAINDWTDAGFEKMRIENLGDVGFGTIDPTEDLHVNQSSRAA</sequence>